<keyword evidence="3" id="KW-1185">Reference proteome</keyword>
<accession>A0ABQ9DH40</accession>
<feature type="region of interest" description="Disordered" evidence="1">
    <location>
        <begin position="32"/>
        <end position="67"/>
    </location>
</feature>
<evidence type="ECO:0000313" key="2">
    <source>
        <dbReference type="EMBL" id="KAJ7420256.1"/>
    </source>
</evidence>
<evidence type="ECO:0000256" key="1">
    <source>
        <dbReference type="SAM" id="MobiDB-lite"/>
    </source>
</evidence>
<evidence type="ECO:0000313" key="3">
    <source>
        <dbReference type="Proteomes" id="UP001145742"/>
    </source>
</evidence>
<organism evidence="2 3">
    <name type="scientific">Willisornis vidua</name>
    <name type="common">Xingu scale-backed antbird</name>
    <dbReference type="NCBI Taxonomy" id="1566151"/>
    <lineage>
        <taxon>Eukaryota</taxon>
        <taxon>Metazoa</taxon>
        <taxon>Chordata</taxon>
        <taxon>Craniata</taxon>
        <taxon>Vertebrata</taxon>
        <taxon>Euteleostomi</taxon>
        <taxon>Archelosauria</taxon>
        <taxon>Archosauria</taxon>
        <taxon>Dinosauria</taxon>
        <taxon>Saurischia</taxon>
        <taxon>Theropoda</taxon>
        <taxon>Coelurosauria</taxon>
        <taxon>Aves</taxon>
        <taxon>Neognathae</taxon>
        <taxon>Neoaves</taxon>
        <taxon>Telluraves</taxon>
        <taxon>Australaves</taxon>
        <taxon>Passeriformes</taxon>
        <taxon>Thamnophilidae</taxon>
        <taxon>Willisornis</taxon>
    </lineage>
</organism>
<dbReference type="EMBL" id="WHWB01033374">
    <property type="protein sequence ID" value="KAJ7420256.1"/>
    <property type="molecule type" value="Genomic_DNA"/>
</dbReference>
<reference evidence="2" key="1">
    <citation type="submission" date="2019-10" db="EMBL/GenBank/DDBJ databases">
        <authorList>
            <person name="Soares A.E.R."/>
            <person name="Aleixo A."/>
            <person name="Schneider P."/>
            <person name="Miyaki C.Y."/>
            <person name="Schneider M.P."/>
            <person name="Mello C."/>
            <person name="Vasconcelos A.T.R."/>
        </authorList>
    </citation>
    <scope>NUCLEOTIDE SEQUENCE</scope>
    <source>
        <tissue evidence="2">Muscle</tissue>
    </source>
</reference>
<sequence length="127" mass="13871">MVGISVTEEITEFQNGLAWKLVQGAGHIENEETSSNKLKAQCGVKKTRERQRNPITPERKEVPCPGSPVGIAGGSQALGLQKRTVDVEDLQTCYHAVKPQNRENKDPVDAKIQPFSSCDSLAVLIVM</sequence>
<gene>
    <name evidence="2" type="ORF">WISP_49355</name>
</gene>
<comment type="caution">
    <text evidence="2">The sequence shown here is derived from an EMBL/GenBank/DDBJ whole genome shotgun (WGS) entry which is preliminary data.</text>
</comment>
<protein>
    <submittedName>
        <fullName evidence="2">Uncharacterized protein</fullName>
    </submittedName>
</protein>
<dbReference type="Proteomes" id="UP001145742">
    <property type="component" value="Unassembled WGS sequence"/>
</dbReference>
<name>A0ABQ9DH40_9PASS</name>
<proteinExistence type="predicted"/>